<evidence type="ECO:0000313" key="2">
    <source>
        <dbReference type="Proteomes" id="UP000027946"/>
    </source>
</evidence>
<comment type="caution">
    <text evidence="1">The sequence shown here is derived from an EMBL/GenBank/DDBJ whole genome shotgun (WGS) entry which is preliminary data.</text>
</comment>
<dbReference type="REBASE" id="93343">
    <property type="entry name" value="Cli5388ORF240P"/>
</dbReference>
<dbReference type="Proteomes" id="UP000027946">
    <property type="component" value="Unassembled WGS sequence"/>
</dbReference>
<protein>
    <submittedName>
        <fullName evidence="1">Uncharacterized protein</fullName>
    </submittedName>
</protein>
<sequence length="367" mass="42463">MNTSVLSILEKIQSELDDNTEFWNSINSWGKFEERIAERVKDISKDQHSHTIKHVDYQKGSNAFPDIVVHGHKDEKIGIEVKLKTAKSAGWKTIGGSVYETTKRNEFESVHLIFGHKVLEKVKHTDYYKSIVDIKVTHSPRYYLDIDNMSETFFDTLGVDSGGADEIIEAFKKRTLESLEDGQSLWWIDNHNSVERDQFLISALKPWETLSKDEQNNVLAKIMVLFPEIFDVQGPNKYGRLTKFLMMREGIYSHCLRDKFSAGGKKVFVLPTGEKVKIPAFYIRLFENAKHVSTYLKMDGLDEFEKQARYEDIIECWEVHNIDKSQINIENLEDEWLSVAAKLAGKTFERENLHITIEQIYKTGLDS</sequence>
<dbReference type="RefSeq" id="WP_038260687.1">
    <property type="nucleotide sequence ID" value="NZ_FSRH01000022.1"/>
</dbReference>
<keyword evidence="2" id="KW-1185">Reference proteome</keyword>
<name>A0A069RRK7_PEPLI</name>
<gene>
    <name evidence="1" type="ORF">CLIT_20p00250</name>
</gene>
<keyword evidence="1" id="KW-0614">Plasmid</keyword>
<dbReference type="eggNOG" id="ENOG502ZAW3">
    <property type="taxonomic scope" value="Bacteria"/>
</dbReference>
<accession>A0A069RRK7</accession>
<evidence type="ECO:0000313" key="1">
    <source>
        <dbReference type="EMBL" id="KDR96812.1"/>
    </source>
</evidence>
<proteinExistence type="predicted"/>
<dbReference type="AlphaFoldDB" id="A0A069RRK7"/>
<reference evidence="1 2" key="1">
    <citation type="submission" date="2014-03" db="EMBL/GenBank/DDBJ databases">
        <title>Genome sequence of Clostridium litorale W6, DSM 5388.</title>
        <authorList>
            <person name="Poehlein A."/>
            <person name="Jagirdar A."/>
            <person name="Khonsari B."/>
            <person name="Chibani C.M."/>
            <person name="Gutierrez Gutierrez D.A."/>
            <person name="Davydova E."/>
            <person name="Alghaithi H.S."/>
            <person name="Nair K.P."/>
            <person name="Dhamotharan K."/>
            <person name="Chandran L."/>
            <person name="G W."/>
            <person name="Daniel R."/>
        </authorList>
    </citation>
    <scope>NUCLEOTIDE SEQUENCE [LARGE SCALE GENOMIC DNA]</scope>
    <source>
        <strain evidence="1 2">W6</strain>
        <plasmid evidence="1">CLIT_20p</plasmid>
    </source>
</reference>
<geneLocation type="plasmid" evidence="1">
    <name>CLIT_20p</name>
</geneLocation>
<dbReference type="EMBL" id="JJMM01000001">
    <property type="protein sequence ID" value="KDR96812.1"/>
    <property type="molecule type" value="Genomic_DNA"/>
</dbReference>
<organism evidence="1 2">
    <name type="scientific">Peptoclostridium litorale DSM 5388</name>
    <dbReference type="NCBI Taxonomy" id="1121324"/>
    <lineage>
        <taxon>Bacteria</taxon>
        <taxon>Bacillati</taxon>
        <taxon>Bacillota</taxon>
        <taxon>Clostridia</taxon>
        <taxon>Peptostreptococcales</taxon>
        <taxon>Peptoclostridiaceae</taxon>
        <taxon>Peptoclostridium</taxon>
    </lineage>
</organism>
<dbReference type="OrthoDB" id="9777312at2"/>